<keyword evidence="5" id="KW-0539">Nucleus</keyword>
<dbReference type="OrthoDB" id="360390at2759"/>
<feature type="compositionally biased region" description="Low complexity" evidence="7">
    <location>
        <begin position="802"/>
        <end position="817"/>
    </location>
</feature>
<dbReference type="Pfam" id="PF05843">
    <property type="entry name" value="Suf"/>
    <property type="match status" value="1"/>
</dbReference>
<dbReference type="SUPFAM" id="SSF48452">
    <property type="entry name" value="TPR-like"/>
    <property type="match status" value="1"/>
</dbReference>
<keyword evidence="6" id="KW-0694">RNA-binding</keyword>
<dbReference type="AlphaFoldDB" id="A0A9N8V392"/>
<organism evidence="9 10">
    <name type="scientific">Diversispora eburnea</name>
    <dbReference type="NCBI Taxonomy" id="1213867"/>
    <lineage>
        <taxon>Eukaryota</taxon>
        <taxon>Fungi</taxon>
        <taxon>Fungi incertae sedis</taxon>
        <taxon>Mucoromycota</taxon>
        <taxon>Glomeromycotina</taxon>
        <taxon>Glomeromycetes</taxon>
        <taxon>Diversisporales</taxon>
        <taxon>Diversisporaceae</taxon>
        <taxon>Diversispora</taxon>
    </lineage>
</organism>
<feature type="domain" description="RRM" evidence="8">
    <location>
        <begin position="654"/>
        <end position="730"/>
    </location>
</feature>
<dbReference type="GO" id="GO:0006397">
    <property type="term" value="P:mRNA processing"/>
    <property type="evidence" value="ECO:0007669"/>
    <property type="project" value="UniProtKB-KW"/>
</dbReference>
<evidence type="ECO:0000256" key="3">
    <source>
        <dbReference type="ARBA" id="ARBA00022737"/>
    </source>
</evidence>
<comment type="subcellular location">
    <subcellularLocation>
        <location evidence="1">Nucleus</location>
    </subcellularLocation>
</comment>
<protein>
    <submittedName>
        <fullName evidence="9">1567_t:CDS:1</fullName>
    </submittedName>
</protein>
<evidence type="ECO:0000313" key="9">
    <source>
        <dbReference type="EMBL" id="CAG8433358.1"/>
    </source>
</evidence>
<evidence type="ECO:0000256" key="4">
    <source>
        <dbReference type="ARBA" id="ARBA00023187"/>
    </source>
</evidence>
<dbReference type="Pfam" id="PF00076">
    <property type="entry name" value="RRM_1"/>
    <property type="match status" value="1"/>
</dbReference>
<accession>A0A9N8V392</accession>
<dbReference type="Proteomes" id="UP000789706">
    <property type="component" value="Unassembled WGS sequence"/>
</dbReference>
<keyword evidence="4" id="KW-0508">mRNA splicing</keyword>
<dbReference type="PANTHER" id="PTHR17204:SF25">
    <property type="entry name" value="RRM DOMAIN-CONTAINING PROTEIN"/>
    <property type="match status" value="1"/>
</dbReference>
<feature type="region of interest" description="Disordered" evidence="7">
    <location>
        <begin position="796"/>
        <end position="818"/>
    </location>
</feature>
<dbReference type="GO" id="GO:0003723">
    <property type="term" value="F:RNA binding"/>
    <property type="evidence" value="ECO:0007669"/>
    <property type="project" value="UniProtKB-UniRule"/>
</dbReference>
<evidence type="ECO:0000259" key="8">
    <source>
        <dbReference type="PROSITE" id="PS50102"/>
    </source>
</evidence>
<keyword evidence="3" id="KW-0677">Repeat</keyword>
<dbReference type="SUPFAM" id="SSF54928">
    <property type="entry name" value="RNA-binding domain, RBD"/>
    <property type="match status" value="2"/>
</dbReference>
<comment type="caution">
    <text evidence="9">The sequence shown here is derived from an EMBL/GenBank/DDBJ whole genome shotgun (WGS) entry which is preliminary data.</text>
</comment>
<gene>
    <name evidence="9" type="ORF">DEBURN_LOCUS433</name>
</gene>
<evidence type="ECO:0000313" key="10">
    <source>
        <dbReference type="Proteomes" id="UP000789706"/>
    </source>
</evidence>
<dbReference type="InterPro" id="IPR012677">
    <property type="entry name" value="Nucleotide-bd_a/b_plait_sf"/>
</dbReference>
<dbReference type="EMBL" id="CAJVPK010000014">
    <property type="protein sequence ID" value="CAG8433358.1"/>
    <property type="molecule type" value="Genomic_DNA"/>
</dbReference>
<dbReference type="InterPro" id="IPR003107">
    <property type="entry name" value="HAT"/>
</dbReference>
<dbReference type="Gene3D" id="3.30.70.330">
    <property type="match status" value="2"/>
</dbReference>
<evidence type="ECO:0000256" key="6">
    <source>
        <dbReference type="PROSITE-ProRule" id="PRU00176"/>
    </source>
</evidence>
<dbReference type="InterPro" id="IPR011990">
    <property type="entry name" value="TPR-like_helical_dom_sf"/>
</dbReference>
<dbReference type="SMART" id="SM00360">
    <property type="entry name" value="RRM"/>
    <property type="match status" value="3"/>
</dbReference>
<evidence type="ECO:0000256" key="2">
    <source>
        <dbReference type="ARBA" id="ARBA00022664"/>
    </source>
</evidence>
<reference evidence="9" key="1">
    <citation type="submission" date="2021-06" db="EMBL/GenBank/DDBJ databases">
        <authorList>
            <person name="Kallberg Y."/>
            <person name="Tangrot J."/>
            <person name="Rosling A."/>
        </authorList>
    </citation>
    <scope>NUCLEOTIDE SEQUENCE</scope>
    <source>
        <strain evidence="9">AZ414A</strain>
    </source>
</reference>
<dbReference type="PANTHER" id="PTHR17204">
    <property type="entry name" value="PRE-MRNA PROCESSING PROTEIN PRP39-RELATED"/>
    <property type="match status" value="1"/>
</dbReference>
<keyword evidence="2" id="KW-0507">mRNA processing</keyword>
<dbReference type="GO" id="GO:0005634">
    <property type="term" value="C:nucleus"/>
    <property type="evidence" value="ECO:0007669"/>
    <property type="project" value="UniProtKB-SubCell"/>
</dbReference>
<evidence type="ECO:0000256" key="1">
    <source>
        <dbReference type="ARBA" id="ARBA00004123"/>
    </source>
</evidence>
<evidence type="ECO:0000256" key="5">
    <source>
        <dbReference type="ARBA" id="ARBA00023242"/>
    </source>
</evidence>
<dbReference type="Gene3D" id="1.25.40.10">
    <property type="entry name" value="Tetratricopeptide repeat domain"/>
    <property type="match status" value="2"/>
</dbReference>
<dbReference type="SMART" id="SM00386">
    <property type="entry name" value="HAT"/>
    <property type="match status" value="6"/>
</dbReference>
<dbReference type="InterPro" id="IPR035979">
    <property type="entry name" value="RBD_domain_sf"/>
</dbReference>
<keyword evidence="10" id="KW-1185">Reference proteome</keyword>
<evidence type="ECO:0000256" key="7">
    <source>
        <dbReference type="SAM" id="MobiDB-lite"/>
    </source>
</evidence>
<name>A0A9N8V392_9GLOM</name>
<sequence length="847" mass="99397">MSETTNTNFPISDDIWLEKIQTEIQNAVTKEDKQRIIYLFSEAVKDYLSIKLWIAYTSYASNEYQNSLNQMDEGEDDYKFITLEDVRKVFQEACNATNYIIPESHKIWDSYRDFEENILEKYKVQKMYLDRLKIPHSTLEKTFTEYSSFITKYNNDNYESLMIESNSLFNEAKSQYYKRDKYEQELIDSNFALDKFMNYIQFEKQQPKPFLPIIRTLYERAIYVHYLVPYLWEDYIFYLLEKKISNDIIIETSERSTRNCPWSGDLWSHYMRALEKRPSSNSYDEIKSVFQNSLSIEMLKNNVDDLVKVIIANCDLERRKLLKSGTSINLENSVNLKNALSEGLQTVNQVFQDGDPYYRLERYLIEIETLTGNVIKAREIWEQIIKQHRGESEAWIRYIDWEKSLGNLEEVRKKYKVAAHQNTDWPERIFDGLEQFEHQYGTLENLESTLVFLAKQKLKVANRRAKTMEEYYQAEQSQIDQTQSQQAYNIQSSNNLIDSSNNVRKRKYEEDDSLLEKRNKPFIHNKPKRDREFTTIVVTNLPLHITEGIRILEDSDESQKYAYIEFSFREDVPAALTKDKKKIGENEINVYRILEHILYVTNFIPSTDLKELFEKDSAHAALEMNGYEVEPGRKLKVAISNPILRKPRSPPEQREIFIRNLPSEVNSEELESIFNKYGRIIKVRIPTTPDNKCKGIAYMEFDSEENAKSALALNLVEFKGCILNVDLSRISEKSRQVIFSKLPSDTTEEMIREIILTQLEGNGIEEINLNSQQKLARVKFLNAKFNGKTIKVKASEDEVSTKNKNSSNNDSGKSIISTNSAGMFLPRQYSKPKVGIKIQKNLNKYKK</sequence>
<dbReference type="InterPro" id="IPR008847">
    <property type="entry name" value="Suf"/>
</dbReference>
<dbReference type="PROSITE" id="PS50102">
    <property type="entry name" value="RRM"/>
    <property type="match status" value="1"/>
</dbReference>
<dbReference type="CDD" id="cd00590">
    <property type="entry name" value="RRM_SF"/>
    <property type="match status" value="1"/>
</dbReference>
<dbReference type="GO" id="GO:0008380">
    <property type="term" value="P:RNA splicing"/>
    <property type="evidence" value="ECO:0007669"/>
    <property type="project" value="UniProtKB-KW"/>
</dbReference>
<dbReference type="InterPro" id="IPR000504">
    <property type="entry name" value="RRM_dom"/>
</dbReference>
<proteinExistence type="predicted"/>